<evidence type="ECO:0000313" key="2">
    <source>
        <dbReference type="EMBL" id="MPC38004.1"/>
    </source>
</evidence>
<accession>A0A5B7F086</accession>
<protein>
    <submittedName>
        <fullName evidence="2">Uncharacterized protein</fullName>
    </submittedName>
</protein>
<evidence type="ECO:0000313" key="3">
    <source>
        <dbReference type="Proteomes" id="UP000324222"/>
    </source>
</evidence>
<name>A0A5B7F086_PORTR</name>
<dbReference type="Proteomes" id="UP000324222">
    <property type="component" value="Unassembled WGS sequence"/>
</dbReference>
<proteinExistence type="predicted"/>
<gene>
    <name evidence="2" type="ORF">E2C01_031503</name>
</gene>
<reference evidence="2 3" key="1">
    <citation type="submission" date="2019-05" db="EMBL/GenBank/DDBJ databases">
        <title>Another draft genome of Portunus trituberculatus and its Hox gene families provides insights of decapod evolution.</title>
        <authorList>
            <person name="Jeong J.-H."/>
            <person name="Song I."/>
            <person name="Kim S."/>
            <person name="Choi T."/>
            <person name="Kim D."/>
            <person name="Ryu S."/>
            <person name="Kim W."/>
        </authorList>
    </citation>
    <scope>NUCLEOTIDE SEQUENCE [LARGE SCALE GENOMIC DNA]</scope>
    <source>
        <tissue evidence="2">Muscle</tissue>
    </source>
</reference>
<sequence>MDRLTSTAGGRTCAAYTRLKGRRRAFTGGTAMKKAILRFSHNLQPCSSKEHCSHSDSYILYGMRVFRSAADGQRTPITAWRALGEGQPGTCVDLSLDQKSQTQLKSCVSVSSGDPQQPRLTSLEG</sequence>
<comment type="caution">
    <text evidence="2">The sequence shown here is derived from an EMBL/GenBank/DDBJ whole genome shotgun (WGS) entry which is preliminary data.</text>
</comment>
<evidence type="ECO:0000256" key="1">
    <source>
        <dbReference type="SAM" id="MobiDB-lite"/>
    </source>
</evidence>
<feature type="region of interest" description="Disordered" evidence="1">
    <location>
        <begin position="105"/>
        <end position="125"/>
    </location>
</feature>
<keyword evidence="3" id="KW-1185">Reference proteome</keyword>
<dbReference type="EMBL" id="VSRR010003947">
    <property type="protein sequence ID" value="MPC38004.1"/>
    <property type="molecule type" value="Genomic_DNA"/>
</dbReference>
<dbReference type="AlphaFoldDB" id="A0A5B7F086"/>
<organism evidence="2 3">
    <name type="scientific">Portunus trituberculatus</name>
    <name type="common">Swimming crab</name>
    <name type="synonym">Neptunus trituberculatus</name>
    <dbReference type="NCBI Taxonomy" id="210409"/>
    <lineage>
        <taxon>Eukaryota</taxon>
        <taxon>Metazoa</taxon>
        <taxon>Ecdysozoa</taxon>
        <taxon>Arthropoda</taxon>
        <taxon>Crustacea</taxon>
        <taxon>Multicrustacea</taxon>
        <taxon>Malacostraca</taxon>
        <taxon>Eumalacostraca</taxon>
        <taxon>Eucarida</taxon>
        <taxon>Decapoda</taxon>
        <taxon>Pleocyemata</taxon>
        <taxon>Brachyura</taxon>
        <taxon>Eubrachyura</taxon>
        <taxon>Portunoidea</taxon>
        <taxon>Portunidae</taxon>
        <taxon>Portuninae</taxon>
        <taxon>Portunus</taxon>
    </lineage>
</organism>